<feature type="domain" description="AP2/ERF" evidence="8">
    <location>
        <begin position="14"/>
        <end position="75"/>
    </location>
</feature>
<dbReference type="GO" id="GO:0003677">
    <property type="term" value="F:DNA binding"/>
    <property type="evidence" value="ECO:0007669"/>
    <property type="project" value="UniProtKB-KW"/>
</dbReference>
<comment type="caution">
    <text evidence="9">The sequence shown here is derived from an EMBL/GenBank/DDBJ whole genome shotgun (WGS) entry which is preliminary data.</text>
</comment>
<evidence type="ECO:0000256" key="6">
    <source>
        <dbReference type="ARBA" id="ARBA00023242"/>
    </source>
</evidence>
<comment type="similarity">
    <text evidence="7">Belongs to the AP2/ERF transcription factor family. ERF subfamily.</text>
</comment>
<dbReference type="EMBL" id="JAJJMB010009601">
    <property type="protein sequence ID" value="KAI3912835.1"/>
    <property type="molecule type" value="Genomic_DNA"/>
</dbReference>
<reference evidence="9" key="1">
    <citation type="submission" date="2022-04" db="EMBL/GenBank/DDBJ databases">
        <title>A functionally conserved STORR gene fusion in Papaver species that diverged 16.8 million years ago.</title>
        <authorList>
            <person name="Catania T."/>
        </authorList>
    </citation>
    <scope>NUCLEOTIDE SEQUENCE</scope>
    <source>
        <strain evidence="9">S-188037</strain>
    </source>
</reference>
<dbReference type="InterPro" id="IPR036955">
    <property type="entry name" value="AP2/ERF_dom_sf"/>
</dbReference>
<dbReference type="PANTHER" id="PTHR31985:SF273">
    <property type="entry name" value="ETHYLENE-RESPONSIVE TRANSCRIPTION FACTOR ERF017"/>
    <property type="match status" value="1"/>
</dbReference>
<dbReference type="InterPro" id="IPR051032">
    <property type="entry name" value="AP2/ERF_TF_ERF_subfamily"/>
</dbReference>
<dbReference type="SUPFAM" id="SSF54171">
    <property type="entry name" value="DNA-binding domain"/>
    <property type="match status" value="1"/>
</dbReference>
<name>A0AAD4XGS4_9MAGN</name>
<evidence type="ECO:0000259" key="8">
    <source>
        <dbReference type="PROSITE" id="PS51032"/>
    </source>
</evidence>
<dbReference type="GO" id="GO:0003700">
    <property type="term" value="F:DNA-binding transcription factor activity"/>
    <property type="evidence" value="ECO:0007669"/>
    <property type="project" value="InterPro"/>
</dbReference>
<dbReference type="Gene3D" id="3.30.730.10">
    <property type="entry name" value="AP2/ERF domain"/>
    <property type="match status" value="1"/>
</dbReference>
<keyword evidence="5" id="KW-0804">Transcription</keyword>
<dbReference type="Pfam" id="PF00847">
    <property type="entry name" value="AP2"/>
    <property type="match status" value="1"/>
</dbReference>
<dbReference type="PRINTS" id="PR00367">
    <property type="entry name" value="ETHRSPELEMNT"/>
</dbReference>
<evidence type="ECO:0000313" key="10">
    <source>
        <dbReference type="Proteomes" id="UP001202328"/>
    </source>
</evidence>
<gene>
    <name evidence="9" type="ORF">MKW98_012777</name>
</gene>
<dbReference type="InterPro" id="IPR016177">
    <property type="entry name" value="DNA-bd_dom_sf"/>
</dbReference>
<dbReference type="SMART" id="SM00380">
    <property type="entry name" value="AP2"/>
    <property type="match status" value="1"/>
</dbReference>
<protein>
    <recommendedName>
        <fullName evidence="8">AP2/ERF domain-containing protein</fullName>
    </recommendedName>
</protein>
<dbReference type="InterPro" id="IPR001471">
    <property type="entry name" value="AP2/ERF_dom"/>
</dbReference>
<keyword evidence="2" id="KW-0805">Transcription regulation</keyword>
<organism evidence="9 10">
    <name type="scientific">Papaver atlanticum</name>
    <dbReference type="NCBI Taxonomy" id="357466"/>
    <lineage>
        <taxon>Eukaryota</taxon>
        <taxon>Viridiplantae</taxon>
        <taxon>Streptophyta</taxon>
        <taxon>Embryophyta</taxon>
        <taxon>Tracheophyta</taxon>
        <taxon>Spermatophyta</taxon>
        <taxon>Magnoliopsida</taxon>
        <taxon>Ranunculales</taxon>
        <taxon>Papaveraceae</taxon>
        <taxon>Papaveroideae</taxon>
        <taxon>Papaver</taxon>
    </lineage>
</organism>
<evidence type="ECO:0000256" key="2">
    <source>
        <dbReference type="ARBA" id="ARBA00023015"/>
    </source>
</evidence>
<evidence type="ECO:0000256" key="7">
    <source>
        <dbReference type="ARBA" id="ARBA00024343"/>
    </source>
</evidence>
<dbReference type="CDD" id="cd00018">
    <property type="entry name" value="AP2"/>
    <property type="match status" value="1"/>
</dbReference>
<proteinExistence type="inferred from homology"/>
<evidence type="ECO:0000256" key="4">
    <source>
        <dbReference type="ARBA" id="ARBA00023159"/>
    </source>
</evidence>
<evidence type="ECO:0000256" key="3">
    <source>
        <dbReference type="ARBA" id="ARBA00023125"/>
    </source>
</evidence>
<dbReference type="AlphaFoldDB" id="A0AAD4XGS4"/>
<dbReference type="PANTHER" id="PTHR31985">
    <property type="entry name" value="ETHYLENE-RESPONSIVE TRANSCRIPTION FACTOR ERF042-RELATED"/>
    <property type="match status" value="1"/>
</dbReference>
<evidence type="ECO:0000256" key="1">
    <source>
        <dbReference type="ARBA" id="ARBA00004123"/>
    </source>
</evidence>
<dbReference type="GO" id="GO:0005634">
    <property type="term" value="C:nucleus"/>
    <property type="evidence" value="ECO:0007669"/>
    <property type="project" value="UniProtKB-SubCell"/>
</dbReference>
<comment type="subcellular location">
    <subcellularLocation>
        <location evidence="1">Nucleus</location>
    </subcellularLocation>
</comment>
<sequence length="292" mass="31527">MVNKSSGGRNGGRGYKGVRMRKWGKWVSEIRIPRTRERIWLGSYETAEKAARAYDAAVFCFRGGGGGGHYSLNFPQNRSTLEKLLLSTSNACSSTSATPALNDCNQQQQPSHMTRSQIILAASKYANSTKDNVTPVEMAAFPTNSLALSSALPVPDANLALPTNSPAMSFEFHLPDVNLPNNSPAMSSALPVTSADWMNSWWADKLVASSPTEPSAVDKRYSSSSHSNDGLSCNHLYGLSENLYSPIVEATDWGQSGEGMLEDAFAPHGTSDGGGGGDAFYQPDDPYYCWTY</sequence>
<dbReference type="PROSITE" id="PS51032">
    <property type="entry name" value="AP2_ERF"/>
    <property type="match status" value="1"/>
</dbReference>
<keyword evidence="10" id="KW-1185">Reference proteome</keyword>
<keyword evidence="6" id="KW-0539">Nucleus</keyword>
<evidence type="ECO:0000256" key="5">
    <source>
        <dbReference type="ARBA" id="ARBA00023163"/>
    </source>
</evidence>
<keyword evidence="3" id="KW-0238">DNA-binding</keyword>
<evidence type="ECO:0000313" key="9">
    <source>
        <dbReference type="EMBL" id="KAI3912835.1"/>
    </source>
</evidence>
<accession>A0AAD4XGS4</accession>
<dbReference type="Proteomes" id="UP001202328">
    <property type="component" value="Unassembled WGS sequence"/>
</dbReference>
<keyword evidence="4" id="KW-0010">Activator</keyword>